<dbReference type="AlphaFoldDB" id="A0A9Q0EV32"/>
<gene>
    <name evidence="1" type="ORF">NHX12_017608</name>
</gene>
<evidence type="ECO:0000313" key="2">
    <source>
        <dbReference type="Proteomes" id="UP001148018"/>
    </source>
</evidence>
<keyword evidence="2" id="KW-1185">Reference proteome</keyword>
<dbReference type="EMBL" id="JANIIK010000034">
    <property type="protein sequence ID" value="KAJ3614031.1"/>
    <property type="molecule type" value="Genomic_DNA"/>
</dbReference>
<sequence>MTGCLAGVTMGWEESLCSSTFLLLAWGSAGTSPRMGEPSLLGHSGVFSPLEGEDSRPRWIGETGALLEPKGEP</sequence>
<evidence type="ECO:0000313" key="1">
    <source>
        <dbReference type="EMBL" id="KAJ3614031.1"/>
    </source>
</evidence>
<dbReference type="Proteomes" id="UP001148018">
    <property type="component" value="Unassembled WGS sequence"/>
</dbReference>
<reference evidence="1" key="1">
    <citation type="submission" date="2022-07" db="EMBL/GenBank/DDBJ databases">
        <title>Chromosome-level genome of Muraenolepis orangiensis.</title>
        <authorList>
            <person name="Kim J."/>
        </authorList>
    </citation>
    <scope>NUCLEOTIDE SEQUENCE</scope>
    <source>
        <strain evidence="1">KU_S4_2022</strain>
        <tissue evidence="1">Muscle</tissue>
    </source>
</reference>
<name>A0A9Q0EV32_9TELE</name>
<proteinExistence type="predicted"/>
<protein>
    <submittedName>
        <fullName evidence="1">Uncharacterized protein</fullName>
    </submittedName>
</protein>
<accession>A0A9Q0EV32</accession>
<comment type="caution">
    <text evidence="1">The sequence shown here is derived from an EMBL/GenBank/DDBJ whole genome shotgun (WGS) entry which is preliminary data.</text>
</comment>
<organism evidence="1 2">
    <name type="scientific">Muraenolepis orangiensis</name>
    <name type="common">Patagonian moray cod</name>
    <dbReference type="NCBI Taxonomy" id="630683"/>
    <lineage>
        <taxon>Eukaryota</taxon>
        <taxon>Metazoa</taxon>
        <taxon>Chordata</taxon>
        <taxon>Craniata</taxon>
        <taxon>Vertebrata</taxon>
        <taxon>Euteleostomi</taxon>
        <taxon>Actinopterygii</taxon>
        <taxon>Neopterygii</taxon>
        <taxon>Teleostei</taxon>
        <taxon>Neoteleostei</taxon>
        <taxon>Acanthomorphata</taxon>
        <taxon>Zeiogadaria</taxon>
        <taxon>Gadariae</taxon>
        <taxon>Gadiformes</taxon>
        <taxon>Muraenolepidoidei</taxon>
        <taxon>Muraenolepididae</taxon>
        <taxon>Muraenolepis</taxon>
    </lineage>
</organism>